<dbReference type="EMBL" id="CH473988">
    <property type="protein sequence ID" value="EDL96791.1"/>
    <property type="molecule type" value="Genomic_DNA"/>
</dbReference>
<evidence type="ECO:0000313" key="2">
    <source>
        <dbReference type="EMBL" id="EDL96791.1"/>
    </source>
</evidence>
<proteinExistence type="predicted"/>
<keyword evidence="1" id="KW-0472">Membrane</keyword>
<protein>
    <submittedName>
        <fullName evidence="2">RCG60898</fullName>
    </submittedName>
</protein>
<keyword evidence="1" id="KW-1133">Transmembrane helix</keyword>
<keyword evidence="1" id="KW-0812">Transmembrane</keyword>
<evidence type="ECO:0000313" key="3">
    <source>
        <dbReference type="Proteomes" id="UP000234681"/>
    </source>
</evidence>
<name>A6JJC5_RAT</name>
<dbReference type="AlphaFoldDB" id="A6JJC5"/>
<sequence length="105" mass="11774">MAMVIPEPFFPQASPWKAAFLVILTMMGILISGTIYLLRREHSGRLKVQQKRKHLQCEKDELQTTKEDALLSTSALREELDGRKAAYRTGECLPQCPTAPCVLAS</sequence>
<evidence type="ECO:0000256" key="1">
    <source>
        <dbReference type="SAM" id="Phobius"/>
    </source>
</evidence>
<gene>
    <name evidence="2" type="ORF">rCG_60898</name>
</gene>
<feature type="transmembrane region" description="Helical" evidence="1">
    <location>
        <begin position="18"/>
        <end position="38"/>
    </location>
</feature>
<reference evidence="3" key="1">
    <citation type="submission" date="2005-09" db="EMBL/GenBank/DDBJ databases">
        <authorList>
            <person name="Mural R.J."/>
            <person name="Li P.W."/>
            <person name="Adams M.D."/>
            <person name="Amanatides P.G."/>
            <person name="Baden-Tillson H."/>
            <person name="Barnstead M."/>
            <person name="Chin S.H."/>
            <person name="Dew I."/>
            <person name="Evans C.A."/>
            <person name="Ferriera S."/>
            <person name="Flanigan M."/>
            <person name="Fosler C."/>
            <person name="Glodek A."/>
            <person name="Gu Z."/>
            <person name="Holt R.A."/>
            <person name="Jennings D."/>
            <person name="Kraft C.L."/>
            <person name="Lu F."/>
            <person name="Nguyen T."/>
            <person name="Nusskern D.R."/>
            <person name="Pfannkoch C.M."/>
            <person name="Sitter C."/>
            <person name="Sutton G.G."/>
            <person name="Venter J.C."/>
            <person name="Wang Z."/>
            <person name="Woodage T."/>
            <person name="Zheng X.H."/>
            <person name="Zhong F."/>
        </authorList>
    </citation>
    <scope>NUCLEOTIDE SEQUENCE [LARGE SCALE GENOMIC DNA]</scope>
    <source>
        <strain>BN</strain>
        <strain evidence="3">Sprague-Dawley</strain>
    </source>
</reference>
<dbReference type="Proteomes" id="UP000234681">
    <property type="component" value="Chromosome 20"/>
</dbReference>
<organism evidence="2 3">
    <name type="scientific">Rattus norvegicus</name>
    <name type="common">Rat</name>
    <dbReference type="NCBI Taxonomy" id="10116"/>
    <lineage>
        <taxon>Eukaryota</taxon>
        <taxon>Metazoa</taxon>
        <taxon>Chordata</taxon>
        <taxon>Craniata</taxon>
        <taxon>Vertebrata</taxon>
        <taxon>Euteleostomi</taxon>
        <taxon>Mammalia</taxon>
        <taxon>Eutheria</taxon>
        <taxon>Euarchontoglires</taxon>
        <taxon>Glires</taxon>
        <taxon>Rodentia</taxon>
        <taxon>Myomorpha</taxon>
        <taxon>Muroidea</taxon>
        <taxon>Muridae</taxon>
        <taxon>Murinae</taxon>
        <taxon>Rattus</taxon>
    </lineage>
</organism>
<accession>A6JJC5</accession>